<dbReference type="Pfam" id="PF00669">
    <property type="entry name" value="Flagellin_N"/>
    <property type="match status" value="1"/>
</dbReference>
<evidence type="ECO:0000256" key="3">
    <source>
        <dbReference type="RuleBase" id="RU362073"/>
    </source>
</evidence>
<dbReference type="EMBL" id="MCRJ01000096">
    <property type="protein sequence ID" value="ODN69327.1"/>
    <property type="molecule type" value="Genomic_DNA"/>
</dbReference>
<comment type="caution">
    <text evidence="6">The sequence shown here is derived from an EMBL/GenBank/DDBJ whole genome shotgun (WGS) entry which is preliminary data.</text>
</comment>
<comment type="function">
    <text evidence="3">Flagellin is the subunit protein which polymerizes to form the filaments of bacterial flagella.</text>
</comment>
<evidence type="ECO:0000313" key="6">
    <source>
        <dbReference type="EMBL" id="ODN69327.1"/>
    </source>
</evidence>
<dbReference type="PANTHER" id="PTHR42792:SF2">
    <property type="entry name" value="FLAGELLIN"/>
    <property type="match status" value="1"/>
</dbReference>
<proteinExistence type="inferred from homology"/>
<keyword evidence="6" id="KW-0282">Flagellum</keyword>
<dbReference type="Gene3D" id="1.20.1330.10">
    <property type="entry name" value="f41 fragment of flagellin, N-terminal domain"/>
    <property type="match status" value="1"/>
</dbReference>
<keyword evidence="6" id="KW-0969">Cilium</keyword>
<feature type="domain" description="Flagellin C-terminal" evidence="5">
    <location>
        <begin position="298"/>
        <end position="382"/>
    </location>
</feature>
<dbReference type="PANTHER" id="PTHR42792">
    <property type="entry name" value="FLAGELLIN"/>
    <property type="match status" value="1"/>
</dbReference>
<gene>
    <name evidence="6" type="ORF">A6302_03347</name>
</gene>
<reference evidence="6 7" key="1">
    <citation type="submission" date="2016-07" db="EMBL/GenBank/DDBJ databases">
        <title>Draft Genome Sequence of Methylobrevis pamukkalensis PK2.</title>
        <authorList>
            <person name="Vasilenko O.V."/>
            <person name="Doronina N.V."/>
            <person name="Shmareva M.N."/>
            <person name="Tarlachkov S.V."/>
            <person name="Mustakhimov I."/>
            <person name="Trotsenko Y.A."/>
        </authorList>
    </citation>
    <scope>NUCLEOTIDE SEQUENCE [LARGE SCALE GENOMIC DNA]</scope>
    <source>
        <strain evidence="6 7">PK2</strain>
    </source>
</reference>
<sequence length="382" mass="40566">MSDIVLSNASRSSLLALTQTADMMATTQGRLATGKKVNTALDNPNSFFTAQGLTNRATDLTNLLDDMGQSIQTLKAADQGITSITKLVAAAKAKANQALQTTDAFTRAQYAQEYNELLEQIEGIASDSGYKGKNLLGGGDNDLTVYFNEDNSNKLNIAAIDYTDMEGTLDLARLETGEFGSYSQGLTGGTASLKTTDLLIADSGNFSEGDVLTFTDSAGDEIWSIEITADMTVSSLVAEVNSNLDTVRASFKAGALTFETAQDVTIATGVTGSAFEDVDVVAEESDWLTEAGINDTLTKIQAAIESVRLQASTFGTNLTMLENRESFTKTFADTLIAGSDKLVVADMNEEGANLLALQTRQQLSTTALSFATEAEQGVLRLF</sequence>
<keyword evidence="2 3" id="KW-0975">Bacterial flagellum</keyword>
<accession>A0A1E3GZ29</accession>
<protein>
    <recommendedName>
        <fullName evidence="3">Flagellin</fullName>
    </recommendedName>
</protein>
<comment type="similarity">
    <text evidence="1 3">Belongs to the bacterial flagellin family.</text>
</comment>
<dbReference type="Pfam" id="PF00700">
    <property type="entry name" value="Flagellin_C"/>
    <property type="match status" value="1"/>
</dbReference>
<dbReference type="SUPFAM" id="SSF64518">
    <property type="entry name" value="Phase 1 flagellin"/>
    <property type="match status" value="1"/>
</dbReference>
<dbReference type="GO" id="GO:0009288">
    <property type="term" value="C:bacterial-type flagellum"/>
    <property type="evidence" value="ECO:0007669"/>
    <property type="project" value="UniProtKB-SubCell"/>
</dbReference>
<dbReference type="InterPro" id="IPR001029">
    <property type="entry name" value="Flagellin_N"/>
</dbReference>
<keyword evidence="6" id="KW-0966">Cell projection</keyword>
<evidence type="ECO:0000259" key="4">
    <source>
        <dbReference type="Pfam" id="PF00669"/>
    </source>
</evidence>
<dbReference type="OrthoDB" id="9808068at2"/>
<keyword evidence="7" id="KW-1185">Reference proteome</keyword>
<feature type="domain" description="Flagellin N-terminal" evidence="4">
    <location>
        <begin position="13"/>
        <end position="138"/>
    </location>
</feature>
<dbReference type="InterPro" id="IPR001492">
    <property type="entry name" value="Flagellin"/>
</dbReference>
<evidence type="ECO:0000256" key="1">
    <source>
        <dbReference type="ARBA" id="ARBA00005709"/>
    </source>
</evidence>
<evidence type="ECO:0000259" key="5">
    <source>
        <dbReference type="Pfam" id="PF00700"/>
    </source>
</evidence>
<name>A0A1E3GZ29_9HYPH</name>
<dbReference type="InterPro" id="IPR046358">
    <property type="entry name" value="Flagellin_C"/>
</dbReference>
<dbReference type="RefSeq" id="WP_069307719.1">
    <property type="nucleotide sequence ID" value="NZ_MCRJ01000096.1"/>
</dbReference>
<dbReference type="GO" id="GO:0005576">
    <property type="term" value="C:extracellular region"/>
    <property type="evidence" value="ECO:0007669"/>
    <property type="project" value="UniProtKB-SubCell"/>
</dbReference>
<evidence type="ECO:0000313" key="7">
    <source>
        <dbReference type="Proteomes" id="UP000094622"/>
    </source>
</evidence>
<organism evidence="6 7">
    <name type="scientific">Methylobrevis pamukkalensis</name>
    <dbReference type="NCBI Taxonomy" id="1439726"/>
    <lineage>
        <taxon>Bacteria</taxon>
        <taxon>Pseudomonadati</taxon>
        <taxon>Pseudomonadota</taxon>
        <taxon>Alphaproteobacteria</taxon>
        <taxon>Hyphomicrobiales</taxon>
        <taxon>Pleomorphomonadaceae</taxon>
        <taxon>Methylobrevis</taxon>
    </lineage>
</organism>
<keyword evidence="3" id="KW-0964">Secreted</keyword>
<dbReference type="Proteomes" id="UP000094622">
    <property type="component" value="Unassembled WGS sequence"/>
</dbReference>
<dbReference type="AlphaFoldDB" id="A0A1E3GZ29"/>
<comment type="subcellular location">
    <subcellularLocation>
        <location evidence="3">Secreted</location>
    </subcellularLocation>
    <subcellularLocation>
        <location evidence="3">Bacterial flagellum</location>
    </subcellularLocation>
</comment>
<dbReference type="GO" id="GO:0005198">
    <property type="term" value="F:structural molecule activity"/>
    <property type="evidence" value="ECO:0007669"/>
    <property type="project" value="UniProtKB-UniRule"/>
</dbReference>
<dbReference type="PATRIC" id="fig|1439726.3.peg.3518"/>
<evidence type="ECO:0000256" key="2">
    <source>
        <dbReference type="ARBA" id="ARBA00023143"/>
    </source>
</evidence>